<dbReference type="Proteomes" id="UP001258017">
    <property type="component" value="Unassembled WGS sequence"/>
</dbReference>
<reference evidence="2" key="1">
    <citation type="submission" date="2021-08" db="EMBL/GenBank/DDBJ databases">
        <authorList>
            <person name="Misof B."/>
            <person name="Oliver O."/>
            <person name="Podsiadlowski L."/>
            <person name="Donath A."/>
            <person name="Peters R."/>
            <person name="Mayer C."/>
            <person name="Rust J."/>
            <person name="Gunkel S."/>
            <person name="Lesny P."/>
            <person name="Martin S."/>
            <person name="Oeyen J.P."/>
            <person name="Petersen M."/>
            <person name="Panagiotis P."/>
            <person name="Wilbrandt J."/>
            <person name="Tanja T."/>
        </authorList>
    </citation>
    <scope>NUCLEOTIDE SEQUENCE</scope>
    <source>
        <strain evidence="2">GBR_01_08_01A</strain>
        <tissue evidence="2">Thorax + abdomen</tissue>
    </source>
</reference>
<protein>
    <submittedName>
        <fullName evidence="2">Uncharacterized protein</fullName>
    </submittedName>
</protein>
<sequence length="125" mass="14120">MTRIPRGFGMLATPDRRTPPSESSELWQGVLAPYHLGTFVERVPTLFNPPLSPLQTPPQRYHHHYQQRRCSSHCRLAVVSVDVHAAKLLEERARQEEEPCIGDRVTSARRSRVLSDSPAAVSLRA</sequence>
<proteinExistence type="predicted"/>
<organism evidence="2 3">
    <name type="scientific">Odynerus spinipes</name>
    <dbReference type="NCBI Taxonomy" id="1348599"/>
    <lineage>
        <taxon>Eukaryota</taxon>
        <taxon>Metazoa</taxon>
        <taxon>Ecdysozoa</taxon>
        <taxon>Arthropoda</taxon>
        <taxon>Hexapoda</taxon>
        <taxon>Insecta</taxon>
        <taxon>Pterygota</taxon>
        <taxon>Neoptera</taxon>
        <taxon>Endopterygota</taxon>
        <taxon>Hymenoptera</taxon>
        <taxon>Apocrita</taxon>
        <taxon>Aculeata</taxon>
        <taxon>Vespoidea</taxon>
        <taxon>Vespidae</taxon>
        <taxon>Eumeninae</taxon>
        <taxon>Odynerus</taxon>
    </lineage>
</organism>
<evidence type="ECO:0000313" key="3">
    <source>
        <dbReference type="Proteomes" id="UP001258017"/>
    </source>
</evidence>
<keyword evidence="3" id="KW-1185">Reference proteome</keyword>
<evidence type="ECO:0000256" key="1">
    <source>
        <dbReference type="SAM" id="MobiDB-lite"/>
    </source>
</evidence>
<dbReference type="EMBL" id="JAIFRP010000030">
    <property type="protein sequence ID" value="KAK2583460.1"/>
    <property type="molecule type" value="Genomic_DNA"/>
</dbReference>
<comment type="caution">
    <text evidence="2">The sequence shown here is derived from an EMBL/GenBank/DDBJ whole genome shotgun (WGS) entry which is preliminary data.</text>
</comment>
<dbReference type="AlphaFoldDB" id="A0AAD9VRH5"/>
<evidence type="ECO:0000313" key="2">
    <source>
        <dbReference type="EMBL" id="KAK2583460.1"/>
    </source>
</evidence>
<accession>A0AAD9VRH5</accession>
<reference evidence="2" key="2">
    <citation type="journal article" date="2023" name="Commun. Biol.">
        <title>Intrasexual cuticular hydrocarbon dimorphism in a wasp sheds light on hydrocarbon biosynthesis genes in Hymenoptera.</title>
        <authorList>
            <person name="Moris V.C."/>
            <person name="Podsiadlowski L."/>
            <person name="Martin S."/>
            <person name="Oeyen J.P."/>
            <person name="Donath A."/>
            <person name="Petersen M."/>
            <person name="Wilbrandt J."/>
            <person name="Misof B."/>
            <person name="Liedtke D."/>
            <person name="Thamm M."/>
            <person name="Scheiner R."/>
            <person name="Schmitt T."/>
            <person name="Niehuis O."/>
        </authorList>
    </citation>
    <scope>NUCLEOTIDE SEQUENCE</scope>
    <source>
        <strain evidence="2">GBR_01_08_01A</strain>
    </source>
</reference>
<name>A0AAD9VRH5_9HYME</name>
<feature type="region of interest" description="Disordered" evidence="1">
    <location>
        <begin position="1"/>
        <end position="23"/>
    </location>
</feature>
<gene>
    <name evidence="2" type="ORF">KPH14_009430</name>
</gene>